<dbReference type="EMBL" id="PEDL01000005">
    <property type="protein sequence ID" value="PHV71020.1"/>
    <property type="molecule type" value="Genomic_DNA"/>
</dbReference>
<protein>
    <submittedName>
        <fullName evidence="1">1-(5-phosphoribosyl)-5-[(5-phosphoribosylamino)methylideneamino]imidazole-4-carboxamide isomerase</fullName>
    </submittedName>
</protein>
<proteinExistence type="predicted"/>
<evidence type="ECO:0000313" key="1">
    <source>
        <dbReference type="EMBL" id="PHV71020.1"/>
    </source>
</evidence>
<keyword evidence="2" id="KW-1185">Reference proteome</keyword>
<keyword evidence="1" id="KW-0413">Isomerase</keyword>
<comment type="caution">
    <text evidence="1">The sequence shown here is derived from an EMBL/GenBank/DDBJ whole genome shotgun (WGS) entry which is preliminary data.</text>
</comment>
<sequence>MKLYPAIDLKAGSCVRLFQGDYNQVTVFGNSPVEMAKKWESLGGAYLHIVDLDGAKEGKGMNDTAITEMVKALHIPIELGGGIRTLEDIKAKLDLGVDRVILGSAAVKNKALVKEALEIFGPEKIVIGVDAKGGKVAIEGWLEVTDTTALEFCKELESMGVKTVIYTDIAKDGMMQGPNIEETAKLVEATKLDIIASGGVSSLEDLERLEVIGVHGAIIGKALYIGAIDLEEAVKRFQ</sequence>
<gene>
    <name evidence="1" type="primary">hisA</name>
    <name evidence="1" type="ORF">CS063_06705</name>
</gene>
<reference evidence="1" key="1">
    <citation type="submission" date="2017-10" db="EMBL/GenBank/DDBJ databases">
        <title>Genome sequence of cellulolytic Lachnospiraceae bacterium XHS1971 isolated from hotspring sediment.</title>
        <authorList>
            <person name="Vasudevan G."/>
            <person name="Joshi A.J."/>
            <person name="Hivarkar S."/>
            <person name="Lanjekar V.B."/>
            <person name="Dhakephalkar P.K."/>
            <person name="Dagar S."/>
        </authorList>
    </citation>
    <scope>NUCLEOTIDE SEQUENCE</scope>
    <source>
        <strain evidence="1">XHS1971</strain>
    </source>
</reference>
<dbReference type="Proteomes" id="UP000224460">
    <property type="component" value="Unassembled WGS sequence"/>
</dbReference>
<organism evidence="1 2">
    <name type="scientific">Sporanaerobium hydrogeniformans</name>
    <dbReference type="NCBI Taxonomy" id="3072179"/>
    <lineage>
        <taxon>Bacteria</taxon>
        <taxon>Bacillati</taxon>
        <taxon>Bacillota</taxon>
        <taxon>Clostridia</taxon>
        <taxon>Lachnospirales</taxon>
        <taxon>Lachnospiraceae</taxon>
        <taxon>Sporanaerobium</taxon>
    </lineage>
</organism>
<evidence type="ECO:0000313" key="2">
    <source>
        <dbReference type="Proteomes" id="UP000224460"/>
    </source>
</evidence>
<name>A0AC61DDT6_9FIRM</name>
<accession>A0AC61DDT6</accession>